<dbReference type="Pfam" id="PF08386">
    <property type="entry name" value="Abhydrolase_4"/>
    <property type="match status" value="1"/>
</dbReference>
<dbReference type="InterPro" id="IPR013595">
    <property type="entry name" value="Pept_S33_TAP-like_C"/>
</dbReference>
<comment type="caution">
    <text evidence="2">The sequence shown here is derived from an EMBL/GenBank/DDBJ whole genome shotgun (WGS) entry which is preliminary data.</text>
</comment>
<protein>
    <recommendedName>
        <fullName evidence="1">Peptidase S33 tripeptidyl aminopeptidase-like C-terminal domain-containing protein</fullName>
    </recommendedName>
</protein>
<dbReference type="OMA" id="GPLKCAF"/>
<dbReference type="eggNOG" id="ENOG502RY03">
    <property type="taxonomic scope" value="Eukaryota"/>
</dbReference>
<dbReference type="EMBL" id="CAFZ01000243">
    <property type="protein sequence ID" value="CCA73673.1"/>
    <property type="molecule type" value="Genomic_DNA"/>
</dbReference>
<evidence type="ECO:0000313" key="2">
    <source>
        <dbReference type="EMBL" id="CCA73673.1"/>
    </source>
</evidence>
<feature type="domain" description="Peptidase S33 tripeptidyl aminopeptidase-like C-terminal" evidence="1">
    <location>
        <begin position="406"/>
        <end position="505"/>
    </location>
</feature>
<proteinExistence type="predicted"/>
<dbReference type="OrthoDB" id="425534at2759"/>
<sequence length="554" mass="60761">MEKGVLPQHNEPSTARSPAIIRILSWLGIASGLYLLLGSWESEFDGPACRSGAQSNAAPFDWDKLQPSKKLHWVPLDHHDHSVGTAAIALIRYPAKVDPKSEKYRGPILFNPGGPGGPGVGLVLNRGPLLQAVVGDEFDIIGFDPRVDIFPLPLEREKFALRYSDAPLMNETSGALGEAVALARLTHQLIYAKAPLAAQLTEWVRILLIEFAGAESQKISCNIGASLMVQSSATHGVVDAEDYYSGTWGSNLREADKGLDLIFRQCAEAENDCPLYESTPEKVKSRYFKLLENLEKNPVPVFTEQDGGIVNRRDVHALVFVLLYSPYTAGNIVFEALRQLEAGNGHLVWRLTRELELDCQCGLPRPLPTGGREALAAIACTDAHRVEPDHATLQKHYEELAKVSIFADIWANVHYSCIDRQVKPKWEWKGPVAANHTSFPILMIGNTLDPVTPDANKMSKAFNGSVALTQNSAGHCSIAASSLCTAKAIRKYFQEGVLPEEGTVCDVEDHVFLGLRGRGFVATDEEEARILSAIRSLRGDVDFAALARRRGRPF</sequence>
<dbReference type="STRING" id="1109443.G4TQT2"/>
<dbReference type="AlphaFoldDB" id="G4TQT2"/>
<keyword evidence="3" id="KW-1185">Reference proteome</keyword>
<dbReference type="Proteomes" id="UP000007148">
    <property type="component" value="Unassembled WGS sequence"/>
</dbReference>
<accession>G4TQT2</accession>
<dbReference type="InParanoid" id="G4TQT2"/>
<evidence type="ECO:0000259" key="1">
    <source>
        <dbReference type="Pfam" id="PF08386"/>
    </source>
</evidence>
<name>G4TQT2_SERID</name>
<gene>
    <name evidence="2" type="ORF">PIIN_07626</name>
</gene>
<dbReference type="HOGENOM" id="CLU_013364_5_2_1"/>
<organism evidence="2 3">
    <name type="scientific">Serendipita indica (strain DSM 11827)</name>
    <name type="common">Root endophyte fungus</name>
    <name type="synonym">Piriformospora indica</name>
    <dbReference type="NCBI Taxonomy" id="1109443"/>
    <lineage>
        <taxon>Eukaryota</taxon>
        <taxon>Fungi</taxon>
        <taxon>Dikarya</taxon>
        <taxon>Basidiomycota</taxon>
        <taxon>Agaricomycotina</taxon>
        <taxon>Agaricomycetes</taxon>
        <taxon>Sebacinales</taxon>
        <taxon>Serendipitaceae</taxon>
        <taxon>Serendipita</taxon>
    </lineage>
</organism>
<evidence type="ECO:0000313" key="3">
    <source>
        <dbReference type="Proteomes" id="UP000007148"/>
    </source>
</evidence>
<reference evidence="2 3" key="1">
    <citation type="journal article" date="2011" name="PLoS Pathog.">
        <title>Endophytic Life Strategies Decoded by Genome and Transcriptome Analyses of the Mutualistic Root Symbiont Piriformospora indica.</title>
        <authorList>
            <person name="Zuccaro A."/>
            <person name="Lahrmann U."/>
            <person name="Guldener U."/>
            <person name="Langen G."/>
            <person name="Pfiffi S."/>
            <person name="Biedenkopf D."/>
            <person name="Wong P."/>
            <person name="Samans B."/>
            <person name="Grimm C."/>
            <person name="Basiewicz M."/>
            <person name="Murat C."/>
            <person name="Martin F."/>
            <person name="Kogel K.H."/>
        </authorList>
    </citation>
    <scope>NUCLEOTIDE SEQUENCE [LARGE SCALE GENOMIC DNA]</scope>
    <source>
        <strain evidence="2 3">DSM 11827</strain>
    </source>
</reference>